<dbReference type="AlphaFoldDB" id="A0A8J4DRY3"/>
<feature type="compositionally biased region" description="Basic and acidic residues" evidence="1">
    <location>
        <begin position="82"/>
        <end position="96"/>
    </location>
</feature>
<feature type="compositionally biased region" description="Basic and acidic residues" evidence="1">
    <location>
        <begin position="204"/>
        <end position="213"/>
    </location>
</feature>
<evidence type="ECO:0000256" key="1">
    <source>
        <dbReference type="SAM" id="MobiDB-lite"/>
    </source>
</evidence>
<feature type="compositionally biased region" description="Gly residues" evidence="1">
    <location>
        <begin position="188"/>
        <end position="202"/>
    </location>
</feature>
<feature type="compositionally biased region" description="Pro residues" evidence="1">
    <location>
        <begin position="145"/>
        <end position="155"/>
    </location>
</feature>
<dbReference type="RefSeq" id="WP_203900772.1">
    <property type="nucleotide sequence ID" value="NZ_BOPF01000014.1"/>
</dbReference>
<keyword evidence="3" id="KW-1185">Reference proteome</keyword>
<sequence>MPVPPHAPARHKALLRPPGRRTWLAVGLLVALTTLPTMVVVLAGRAALRSTLPDGVPYRADSGPTVVVEPPSGGGAGQDGSIDGHPERVYASDRAVDPSAGSALPDVPRAGRAGREEANSSGGTGTAPAPAPGPAQAGDATTATPPAPVPTPAAEPPAAAAPNPPTAPAQPADDAAQGDDSHGDQGVPSGGGARQNPPGGGFIERVHDGLGIG</sequence>
<evidence type="ECO:0000313" key="2">
    <source>
        <dbReference type="EMBL" id="GIJ47263.1"/>
    </source>
</evidence>
<name>A0A8J4DRY3_9ACTN</name>
<accession>A0A8J4DRY3</accession>
<feature type="region of interest" description="Disordered" evidence="1">
    <location>
        <begin position="52"/>
        <end position="213"/>
    </location>
</feature>
<dbReference type="EMBL" id="BOPF01000014">
    <property type="protein sequence ID" value="GIJ47263.1"/>
    <property type="molecule type" value="Genomic_DNA"/>
</dbReference>
<gene>
    <name evidence="2" type="ORF">Val02_41490</name>
</gene>
<evidence type="ECO:0000313" key="3">
    <source>
        <dbReference type="Proteomes" id="UP000619260"/>
    </source>
</evidence>
<protein>
    <submittedName>
        <fullName evidence="2">Uncharacterized protein</fullName>
    </submittedName>
</protein>
<comment type="caution">
    <text evidence="2">The sequence shown here is derived from an EMBL/GenBank/DDBJ whole genome shotgun (WGS) entry which is preliminary data.</text>
</comment>
<dbReference type="Proteomes" id="UP000619260">
    <property type="component" value="Unassembled WGS sequence"/>
</dbReference>
<organism evidence="2 3">
    <name type="scientific">Virgisporangium aliadipatigenens</name>
    <dbReference type="NCBI Taxonomy" id="741659"/>
    <lineage>
        <taxon>Bacteria</taxon>
        <taxon>Bacillati</taxon>
        <taxon>Actinomycetota</taxon>
        <taxon>Actinomycetes</taxon>
        <taxon>Micromonosporales</taxon>
        <taxon>Micromonosporaceae</taxon>
        <taxon>Virgisporangium</taxon>
    </lineage>
</organism>
<proteinExistence type="predicted"/>
<feature type="compositionally biased region" description="Low complexity" evidence="1">
    <location>
        <begin position="134"/>
        <end position="144"/>
    </location>
</feature>
<reference evidence="2" key="1">
    <citation type="submission" date="2021-01" db="EMBL/GenBank/DDBJ databases">
        <title>Whole genome shotgun sequence of Virgisporangium aliadipatigenens NBRC 105644.</title>
        <authorList>
            <person name="Komaki H."/>
            <person name="Tamura T."/>
        </authorList>
    </citation>
    <scope>NUCLEOTIDE SEQUENCE</scope>
    <source>
        <strain evidence="2">NBRC 105644</strain>
    </source>
</reference>